<proteinExistence type="predicted"/>
<accession>A0A5J5MZD2</accession>
<gene>
    <name evidence="2" type="ORF">FD755_000774</name>
</gene>
<dbReference type="EMBL" id="VCEB01000001">
    <property type="protein sequence ID" value="KAB0385818.1"/>
    <property type="molecule type" value="Genomic_DNA"/>
</dbReference>
<reference evidence="2 3" key="1">
    <citation type="submission" date="2019-06" db="EMBL/GenBank/DDBJ databases">
        <title>Discovery of a novel chromosome fission-fusion reversal in muntjac.</title>
        <authorList>
            <person name="Mudd A.B."/>
            <person name="Bredeson J.V."/>
            <person name="Baum R."/>
            <person name="Hockemeyer D."/>
            <person name="Rokhsar D.S."/>
        </authorList>
    </citation>
    <scope>NUCLEOTIDE SEQUENCE [LARGE SCALE GENOMIC DNA]</scope>
    <source>
        <strain evidence="2">UCam_UCB_Mr</strain>
        <tissue evidence="2">Fibroblast cell line</tissue>
    </source>
</reference>
<comment type="caution">
    <text evidence="2">The sequence shown here is derived from an EMBL/GenBank/DDBJ whole genome shotgun (WGS) entry which is preliminary data.</text>
</comment>
<dbReference type="AlphaFoldDB" id="A0A5J5MZD2"/>
<name>A0A5J5MZD2_MUNRE</name>
<evidence type="ECO:0000256" key="1">
    <source>
        <dbReference type="SAM" id="MobiDB-lite"/>
    </source>
</evidence>
<evidence type="ECO:0000313" key="2">
    <source>
        <dbReference type="EMBL" id="KAB0385818.1"/>
    </source>
</evidence>
<sequence>MFSRKKRELMKTPSISKKNRAGSPCPQPSGCGRRPTGTGLVQAWGHLQGQWCLWAQESAGPSKDRNRGGVYQ</sequence>
<keyword evidence="3" id="KW-1185">Reference proteome</keyword>
<dbReference type="Proteomes" id="UP000326062">
    <property type="component" value="Chromosome 1"/>
</dbReference>
<evidence type="ECO:0000313" key="3">
    <source>
        <dbReference type="Proteomes" id="UP000326062"/>
    </source>
</evidence>
<organism evidence="2 3">
    <name type="scientific">Muntiacus reevesi</name>
    <name type="common">Reeves' muntjac</name>
    <name type="synonym">Cervus reevesi</name>
    <dbReference type="NCBI Taxonomy" id="9886"/>
    <lineage>
        <taxon>Eukaryota</taxon>
        <taxon>Metazoa</taxon>
        <taxon>Chordata</taxon>
        <taxon>Craniata</taxon>
        <taxon>Vertebrata</taxon>
        <taxon>Euteleostomi</taxon>
        <taxon>Mammalia</taxon>
        <taxon>Eutheria</taxon>
        <taxon>Laurasiatheria</taxon>
        <taxon>Artiodactyla</taxon>
        <taxon>Ruminantia</taxon>
        <taxon>Pecora</taxon>
        <taxon>Cervidae</taxon>
        <taxon>Muntiacinae</taxon>
        <taxon>Muntiacus</taxon>
    </lineage>
</organism>
<feature type="region of interest" description="Disordered" evidence="1">
    <location>
        <begin position="1"/>
        <end position="34"/>
    </location>
</feature>
<protein>
    <submittedName>
        <fullName evidence="2">Uncharacterized protein</fullName>
    </submittedName>
</protein>